<evidence type="ECO:0000256" key="3">
    <source>
        <dbReference type="ARBA" id="ARBA00022989"/>
    </source>
</evidence>
<keyword evidence="8" id="KW-1185">Reference proteome</keyword>
<dbReference type="InterPro" id="IPR036259">
    <property type="entry name" value="MFS_trans_sf"/>
</dbReference>
<keyword evidence="2 5" id="KW-0812">Transmembrane</keyword>
<dbReference type="PANTHER" id="PTHR23501:SF59">
    <property type="entry name" value="MAJOR FACILITATOR SUPERFAMILY (MFS) PROFILE DOMAIN-CONTAINING PROTEIN-RELATED"/>
    <property type="match status" value="1"/>
</dbReference>
<feature type="transmembrane region" description="Helical" evidence="5">
    <location>
        <begin position="327"/>
        <end position="351"/>
    </location>
</feature>
<feature type="transmembrane region" description="Helical" evidence="5">
    <location>
        <begin position="187"/>
        <end position="207"/>
    </location>
</feature>
<dbReference type="GO" id="GO:0022857">
    <property type="term" value="F:transmembrane transporter activity"/>
    <property type="evidence" value="ECO:0007669"/>
    <property type="project" value="InterPro"/>
</dbReference>
<gene>
    <name evidence="7" type="ORF">BKA67DRAFT_510763</name>
</gene>
<name>A0A9P8UY85_9PEZI</name>
<evidence type="ECO:0000313" key="8">
    <source>
        <dbReference type="Proteomes" id="UP000758603"/>
    </source>
</evidence>
<feature type="transmembrane region" description="Helical" evidence="5">
    <location>
        <begin position="499"/>
        <end position="517"/>
    </location>
</feature>
<dbReference type="GO" id="GO:0005886">
    <property type="term" value="C:plasma membrane"/>
    <property type="evidence" value="ECO:0007669"/>
    <property type="project" value="TreeGrafter"/>
</dbReference>
<evidence type="ECO:0000256" key="4">
    <source>
        <dbReference type="ARBA" id="ARBA00023136"/>
    </source>
</evidence>
<feature type="transmembrane region" description="Helical" evidence="5">
    <location>
        <begin position="99"/>
        <end position="117"/>
    </location>
</feature>
<feature type="transmembrane region" description="Helical" evidence="5">
    <location>
        <begin position="123"/>
        <end position="145"/>
    </location>
</feature>
<dbReference type="InterPro" id="IPR020846">
    <property type="entry name" value="MFS_dom"/>
</dbReference>
<comment type="caution">
    <text evidence="7">The sequence shown here is derived from an EMBL/GenBank/DDBJ whole genome shotgun (WGS) entry which is preliminary data.</text>
</comment>
<dbReference type="Pfam" id="PF07690">
    <property type="entry name" value="MFS_1"/>
    <property type="match status" value="1"/>
</dbReference>
<dbReference type="SUPFAM" id="SSF103473">
    <property type="entry name" value="MFS general substrate transporter"/>
    <property type="match status" value="1"/>
</dbReference>
<evidence type="ECO:0000256" key="5">
    <source>
        <dbReference type="SAM" id="Phobius"/>
    </source>
</evidence>
<feature type="transmembrane region" description="Helical" evidence="5">
    <location>
        <begin position="32"/>
        <end position="57"/>
    </location>
</feature>
<dbReference type="EMBL" id="JAGPXC010000001">
    <property type="protein sequence ID" value="KAH6660412.1"/>
    <property type="molecule type" value="Genomic_DNA"/>
</dbReference>
<keyword evidence="3 5" id="KW-1133">Transmembrane helix</keyword>
<dbReference type="PANTHER" id="PTHR23501">
    <property type="entry name" value="MAJOR FACILITATOR SUPERFAMILY"/>
    <property type="match status" value="1"/>
</dbReference>
<feature type="transmembrane region" description="Helical" evidence="5">
    <location>
        <begin position="293"/>
        <end position="315"/>
    </location>
</feature>
<evidence type="ECO:0000313" key="7">
    <source>
        <dbReference type="EMBL" id="KAH6660412.1"/>
    </source>
</evidence>
<evidence type="ECO:0000256" key="1">
    <source>
        <dbReference type="ARBA" id="ARBA00004141"/>
    </source>
</evidence>
<keyword evidence="4 5" id="KW-0472">Membrane</keyword>
<dbReference type="PRINTS" id="PR01036">
    <property type="entry name" value="TCRTETB"/>
</dbReference>
<reference evidence="7" key="1">
    <citation type="journal article" date="2021" name="Nat. Commun.">
        <title>Genetic determinants of endophytism in the Arabidopsis root mycobiome.</title>
        <authorList>
            <person name="Mesny F."/>
            <person name="Miyauchi S."/>
            <person name="Thiergart T."/>
            <person name="Pickel B."/>
            <person name="Atanasova L."/>
            <person name="Karlsson M."/>
            <person name="Huettel B."/>
            <person name="Barry K.W."/>
            <person name="Haridas S."/>
            <person name="Chen C."/>
            <person name="Bauer D."/>
            <person name="Andreopoulos W."/>
            <person name="Pangilinan J."/>
            <person name="LaButti K."/>
            <person name="Riley R."/>
            <person name="Lipzen A."/>
            <person name="Clum A."/>
            <person name="Drula E."/>
            <person name="Henrissat B."/>
            <person name="Kohler A."/>
            <person name="Grigoriev I.V."/>
            <person name="Martin F.M."/>
            <person name="Hacquard S."/>
        </authorList>
    </citation>
    <scope>NUCLEOTIDE SEQUENCE</scope>
    <source>
        <strain evidence="7">MPI-SDFR-AT-0073</strain>
    </source>
</reference>
<dbReference type="PROSITE" id="PS50850">
    <property type="entry name" value="MFS"/>
    <property type="match status" value="1"/>
</dbReference>
<dbReference type="GeneID" id="70126245"/>
<feature type="transmembrane region" description="Helical" evidence="5">
    <location>
        <begin position="157"/>
        <end position="181"/>
    </location>
</feature>
<feature type="transmembrane region" description="Helical" evidence="5">
    <location>
        <begin position="253"/>
        <end position="273"/>
    </location>
</feature>
<feature type="domain" description="Major facilitator superfamily (MFS) profile" evidence="6">
    <location>
        <begin position="33"/>
        <end position="522"/>
    </location>
</feature>
<feature type="transmembrane region" description="Helical" evidence="5">
    <location>
        <begin position="387"/>
        <end position="408"/>
    </location>
</feature>
<dbReference type="InterPro" id="IPR011701">
    <property type="entry name" value="MFS"/>
</dbReference>
<dbReference type="Gene3D" id="1.20.1720.10">
    <property type="entry name" value="Multidrug resistance protein D"/>
    <property type="match status" value="1"/>
</dbReference>
<comment type="subcellular location">
    <subcellularLocation>
        <location evidence="1">Membrane</location>
        <topology evidence="1">Multi-pass membrane protein</topology>
    </subcellularLocation>
</comment>
<organism evidence="7 8">
    <name type="scientific">Truncatella angustata</name>
    <dbReference type="NCBI Taxonomy" id="152316"/>
    <lineage>
        <taxon>Eukaryota</taxon>
        <taxon>Fungi</taxon>
        <taxon>Dikarya</taxon>
        <taxon>Ascomycota</taxon>
        <taxon>Pezizomycotina</taxon>
        <taxon>Sordariomycetes</taxon>
        <taxon>Xylariomycetidae</taxon>
        <taxon>Amphisphaeriales</taxon>
        <taxon>Sporocadaceae</taxon>
        <taxon>Truncatella</taxon>
    </lineage>
</organism>
<dbReference type="Gene3D" id="1.20.1250.20">
    <property type="entry name" value="MFS general substrate transporter like domains"/>
    <property type="match status" value="1"/>
</dbReference>
<proteinExistence type="predicted"/>
<feature type="transmembrane region" description="Helical" evidence="5">
    <location>
        <begin position="69"/>
        <end position="87"/>
    </location>
</feature>
<evidence type="ECO:0000259" key="6">
    <source>
        <dbReference type="PROSITE" id="PS50850"/>
    </source>
</evidence>
<feature type="transmembrane region" description="Helical" evidence="5">
    <location>
        <begin position="228"/>
        <end position="247"/>
    </location>
</feature>
<evidence type="ECO:0000256" key="2">
    <source>
        <dbReference type="ARBA" id="ARBA00022692"/>
    </source>
</evidence>
<dbReference type="AlphaFoldDB" id="A0A9P8UY85"/>
<sequence>MPHAQSNSVCFETVQIEDAKDEPFQPSVRLKLAFMALMVLTFMVAVNCAALAVALPIVAVELNGTAFEAFWAGTSFLLTEAIFMAPLGRLSDTMGRVPVLNLSTALFLVGTIVSSVSNNFATLIIGRAVTGAGGGGVVVSLEIVVTDLVPLSIRGNYFSVISVLWVLGDVIGPILGGVLASRASWRWIFWINIPIAIAGLISTNLFIRLQNIPGTFYDKAKRVDWCGMAISITAVTSLLVGVTWGGVVHAWDSFATILPIVMGFLGIFMFAAFEKYMASVPMIRFDLLGSYNILYALFAAFFHSIMAFGLIYVLPLYFEAVQRFSPIHAALAVIPYGITLAPFSAVAGVIISKTGHINWVIRIGYAITISGAGLLVLLGSATKIWKWVLILAWIGVGLGLLYNALVLLAQAALEEQHAAFAVTILNFFRHLGQAVGVAIVGVVFQNRMKGTLLENSQTAPFADTFSKDTAALIQELSGMEDGEFKDGIVGAYAAALKTIWMVMCAFCVLPFLGSFFLQMADLNRRHETSQGLRDNKEKSERQTGR</sequence>
<accession>A0A9P8UY85</accession>
<protein>
    <submittedName>
        <fullName evidence="7">Major facilitator superfamily domain-containing protein</fullName>
    </submittedName>
</protein>
<dbReference type="Proteomes" id="UP000758603">
    <property type="component" value="Unassembled WGS sequence"/>
</dbReference>
<dbReference type="OrthoDB" id="2351791at2759"/>
<dbReference type="RefSeq" id="XP_045964543.1">
    <property type="nucleotide sequence ID" value="XM_046097353.1"/>
</dbReference>
<feature type="transmembrane region" description="Helical" evidence="5">
    <location>
        <begin position="363"/>
        <end position="381"/>
    </location>
</feature>
<feature type="transmembrane region" description="Helical" evidence="5">
    <location>
        <begin position="420"/>
        <end position="444"/>
    </location>
</feature>